<dbReference type="Proteomes" id="UP000005408">
    <property type="component" value="Unassembled WGS sequence"/>
</dbReference>
<feature type="region of interest" description="Disordered" evidence="1">
    <location>
        <begin position="265"/>
        <end position="294"/>
    </location>
</feature>
<evidence type="ECO:0000313" key="2">
    <source>
        <dbReference type="EnsemblMetazoa" id="G707.2:cds"/>
    </source>
</evidence>
<evidence type="ECO:0000313" key="3">
    <source>
        <dbReference type="Proteomes" id="UP000005408"/>
    </source>
</evidence>
<organism evidence="2 3">
    <name type="scientific">Magallana gigas</name>
    <name type="common">Pacific oyster</name>
    <name type="synonym">Crassostrea gigas</name>
    <dbReference type="NCBI Taxonomy" id="29159"/>
    <lineage>
        <taxon>Eukaryota</taxon>
        <taxon>Metazoa</taxon>
        <taxon>Spiralia</taxon>
        <taxon>Lophotrochozoa</taxon>
        <taxon>Mollusca</taxon>
        <taxon>Bivalvia</taxon>
        <taxon>Autobranchia</taxon>
        <taxon>Pteriomorphia</taxon>
        <taxon>Ostreida</taxon>
        <taxon>Ostreoidea</taxon>
        <taxon>Ostreidae</taxon>
        <taxon>Magallana</taxon>
    </lineage>
</organism>
<protein>
    <recommendedName>
        <fullName evidence="4">EF-hand domain-containing protein</fullName>
    </recommendedName>
</protein>
<dbReference type="EnsemblMetazoa" id="G707.2">
    <property type="protein sequence ID" value="G707.2:cds"/>
    <property type="gene ID" value="G707"/>
</dbReference>
<dbReference type="Gene3D" id="1.20.920.20">
    <property type="match status" value="1"/>
</dbReference>
<dbReference type="SUPFAM" id="SSF47473">
    <property type="entry name" value="EF-hand"/>
    <property type="match status" value="1"/>
</dbReference>
<dbReference type="Gene3D" id="1.10.238.10">
    <property type="entry name" value="EF-hand"/>
    <property type="match status" value="1"/>
</dbReference>
<evidence type="ECO:0000256" key="1">
    <source>
        <dbReference type="SAM" id="MobiDB-lite"/>
    </source>
</evidence>
<feature type="region of interest" description="Disordered" evidence="1">
    <location>
        <begin position="184"/>
        <end position="226"/>
    </location>
</feature>
<dbReference type="AlphaFoldDB" id="A0A8W8NIE8"/>
<keyword evidence="3" id="KW-1185">Reference proteome</keyword>
<name>A0A8W8NIE8_MAGGI</name>
<evidence type="ECO:0008006" key="4">
    <source>
        <dbReference type="Google" id="ProtNLM"/>
    </source>
</evidence>
<proteinExistence type="predicted"/>
<reference evidence="2" key="1">
    <citation type="submission" date="2022-08" db="UniProtKB">
        <authorList>
            <consortium name="EnsemblMetazoa"/>
        </authorList>
    </citation>
    <scope>IDENTIFICATION</scope>
    <source>
        <strain evidence="2">05x7-T-G4-1.051#20</strain>
    </source>
</reference>
<dbReference type="InterPro" id="IPR011992">
    <property type="entry name" value="EF-hand-dom_pair"/>
</dbReference>
<accession>A0A8W8NIE8</accession>
<sequence length="532" mass="63303">MGGLLDERVVLETIFNNYDTDGKGNLSPIQMQILHGDLRMGGISLPQVMESMKYACIHGSYCEPSELYNLLQEMDRRFFLIQDFRWEFSMIDVNHKDTISQDEAQWFVQTVHGRHFSKKKWDEFVKCRPVPGSPVAFAEIEVMLCNIPNRLDLQSEKMEEEKEREDRMRRERLAEEEVARLKKKRDEERRRQDEEQKRNEELRRKRQLEDEERRKQEEEERRRREEEEESERLRELEKKQREEEERRRKEEEELYKDVEKLAKDAEEKEKKTKEELDKLKNKGGSEEEAKRLRKRLQDERHRKLRYNLKVAIKSRDRYQLDYNITEFKKEKLEDTDMDLVKAEKILKELLVRDDLKRAMTKRELEELEKAINAIKKHGLEVPLAKELGEASKLLTRLKRLERIRHEILELKQATVAEIRSYQNPPAVVHKVMTATFLLLGHQEKETKIWKSVQALVGKTGKESLKRRCIECKPEKIPVAPAKRAKALLEEFDLEEVRDVSAGAATFYVWASAMIEELEDLTAQKEEAKAKAS</sequence>